<dbReference type="SUPFAM" id="SSF55681">
    <property type="entry name" value="Class II aaRS and biotin synthetases"/>
    <property type="match status" value="1"/>
</dbReference>
<dbReference type="InterPro" id="IPR023033">
    <property type="entry name" value="Ala_tRNA_ligase_euk/bac"/>
</dbReference>
<evidence type="ECO:0000256" key="6">
    <source>
        <dbReference type="ARBA" id="ARBA00022741"/>
    </source>
</evidence>
<dbReference type="Gene3D" id="6.10.250.550">
    <property type="match status" value="1"/>
</dbReference>
<dbReference type="FunFam" id="3.30.54.20:FF:000001">
    <property type="entry name" value="Alanine--tRNA ligase"/>
    <property type="match status" value="1"/>
</dbReference>
<organism evidence="17 18">
    <name type="scientific">Nosocomiicoccus ampullae</name>
    <dbReference type="NCBI Taxonomy" id="489910"/>
    <lineage>
        <taxon>Bacteria</taxon>
        <taxon>Bacillati</taxon>
        <taxon>Bacillota</taxon>
        <taxon>Bacilli</taxon>
        <taxon>Bacillales</taxon>
        <taxon>Staphylococcaceae</taxon>
        <taxon>Nosocomiicoccus</taxon>
    </lineage>
</organism>
<comment type="similarity">
    <text evidence="1 14">Belongs to the class-II aminoacyl-tRNA synthetase family.</text>
</comment>
<evidence type="ECO:0000256" key="9">
    <source>
        <dbReference type="ARBA" id="ARBA00022884"/>
    </source>
</evidence>
<feature type="binding site" evidence="14">
    <location>
        <position position="671"/>
    </location>
    <ligand>
        <name>Zn(2+)</name>
        <dbReference type="ChEBI" id="CHEBI:29105"/>
    </ligand>
</feature>
<feature type="domain" description="Alanyl-transfer RNA synthetases family profile" evidence="16">
    <location>
        <begin position="4"/>
        <end position="710"/>
    </location>
</feature>
<comment type="subcellular location">
    <subcellularLocation>
        <location evidence="14">Cytoplasm</location>
    </subcellularLocation>
</comment>
<dbReference type="Gene3D" id="3.30.54.20">
    <property type="match status" value="1"/>
</dbReference>
<comment type="function">
    <text evidence="12 14">Catalyzes the attachment of alanine to tRNA(Ala) in a two-step reaction: alanine is first activated by ATP to form Ala-AMP and then transferred to the acceptor end of tRNA(Ala). Also edits incorrectly charged Ser-tRNA(Ala) and Gly-tRNA(Ala) via its editing domain.</text>
</comment>
<evidence type="ECO:0000256" key="2">
    <source>
        <dbReference type="ARBA" id="ARBA00022490"/>
    </source>
</evidence>
<keyword evidence="9 14" id="KW-0694">RNA-binding</keyword>
<dbReference type="SUPFAM" id="SSF55186">
    <property type="entry name" value="ThrRS/AlaRS common domain"/>
    <property type="match status" value="1"/>
</dbReference>
<evidence type="ECO:0000256" key="15">
    <source>
        <dbReference type="SAM" id="Coils"/>
    </source>
</evidence>
<dbReference type="Gene3D" id="3.30.930.10">
    <property type="entry name" value="Bira Bifunctional Protein, Domain 2"/>
    <property type="match status" value="1"/>
</dbReference>
<comment type="catalytic activity">
    <reaction evidence="13 14">
        <text>tRNA(Ala) + L-alanine + ATP = L-alanyl-tRNA(Ala) + AMP + diphosphate</text>
        <dbReference type="Rhea" id="RHEA:12540"/>
        <dbReference type="Rhea" id="RHEA-COMP:9657"/>
        <dbReference type="Rhea" id="RHEA-COMP:9923"/>
        <dbReference type="ChEBI" id="CHEBI:30616"/>
        <dbReference type="ChEBI" id="CHEBI:33019"/>
        <dbReference type="ChEBI" id="CHEBI:57972"/>
        <dbReference type="ChEBI" id="CHEBI:78442"/>
        <dbReference type="ChEBI" id="CHEBI:78497"/>
        <dbReference type="ChEBI" id="CHEBI:456215"/>
        <dbReference type="EC" id="6.1.1.7"/>
    </reaction>
</comment>
<dbReference type="GO" id="GO:0006419">
    <property type="term" value="P:alanyl-tRNA aminoacylation"/>
    <property type="evidence" value="ECO:0007669"/>
    <property type="project" value="UniProtKB-UniRule"/>
</dbReference>
<dbReference type="HAMAP" id="MF_00036_B">
    <property type="entry name" value="Ala_tRNA_synth_B"/>
    <property type="match status" value="1"/>
</dbReference>
<evidence type="ECO:0000256" key="12">
    <source>
        <dbReference type="ARBA" id="ARBA00024779"/>
    </source>
</evidence>
<evidence type="ECO:0000256" key="14">
    <source>
        <dbReference type="HAMAP-Rule" id="MF_00036"/>
    </source>
</evidence>
<accession>A0A9Q2D151</accession>
<evidence type="ECO:0000256" key="7">
    <source>
        <dbReference type="ARBA" id="ARBA00022833"/>
    </source>
</evidence>
<dbReference type="PANTHER" id="PTHR11777:SF9">
    <property type="entry name" value="ALANINE--TRNA LIGASE, CYTOPLASMIC"/>
    <property type="match status" value="1"/>
</dbReference>
<feature type="binding site" evidence="14">
    <location>
        <position position="565"/>
    </location>
    <ligand>
        <name>Zn(2+)</name>
        <dbReference type="ChEBI" id="CHEBI:29105"/>
    </ligand>
</feature>
<evidence type="ECO:0000256" key="3">
    <source>
        <dbReference type="ARBA" id="ARBA00022555"/>
    </source>
</evidence>
<dbReference type="GO" id="GO:0000049">
    <property type="term" value="F:tRNA binding"/>
    <property type="evidence" value="ECO:0007669"/>
    <property type="project" value="UniProtKB-KW"/>
</dbReference>
<feature type="binding site" evidence="14">
    <location>
        <position position="667"/>
    </location>
    <ligand>
        <name>Zn(2+)</name>
        <dbReference type="ChEBI" id="CHEBI:29105"/>
    </ligand>
</feature>
<name>A0A9Q2D151_9STAP</name>
<dbReference type="RefSeq" id="WP_183675204.1">
    <property type="nucleotide sequence ID" value="NZ_CBCRYX010000010.1"/>
</dbReference>
<keyword evidence="7 14" id="KW-0862">Zinc</keyword>
<gene>
    <name evidence="14" type="primary">alaS</name>
    <name evidence="17" type="ORF">HNQ45_001423</name>
</gene>
<dbReference type="NCBIfam" id="TIGR00344">
    <property type="entry name" value="alaS"/>
    <property type="match status" value="1"/>
</dbReference>
<dbReference type="GO" id="GO:0005829">
    <property type="term" value="C:cytosol"/>
    <property type="evidence" value="ECO:0007669"/>
    <property type="project" value="TreeGrafter"/>
</dbReference>
<feature type="binding site" evidence="14">
    <location>
        <position position="569"/>
    </location>
    <ligand>
        <name>Zn(2+)</name>
        <dbReference type="ChEBI" id="CHEBI:29105"/>
    </ligand>
</feature>
<dbReference type="SUPFAM" id="SSF50447">
    <property type="entry name" value="Translation proteins"/>
    <property type="match status" value="1"/>
</dbReference>
<dbReference type="InterPro" id="IPR002318">
    <property type="entry name" value="Ala-tRNA-lgiase_IIc"/>
</dbReference>
<dbReference type="Gene3D" id="3.10.310.40">
    <property type="match status" value="1"/>
</dbReference>
<dbReference type="GO" id="GO:0016740">
    <property type="term" value="F:transferase activity"/>
    <property type="evidence" value="ECO:0007669"/>
    <property type="project" value="UniProtKB-ARBA"/>
</dbReference>
<dbReference type="AlphaFoldDB" id="A0A9Q2D151"/>
<dbReference type="Pfam" id="PF02272">
    <property type="entry name" value="DHHA1"/>
    <property type="match status" value="1"/>
</dbReference>
<evidence type="ECO:0000256" key="4">
    <source>
        <dbReference type="ARBA" id="ARBA00022598"/>
    </source>
</evidence>
<reference evidence="17 18" key="1">
    <citation type="submission" date="2020-08" db="EMBL/GenBank/DDBJ databases">
        <title>Genomic Encyclopedia of Type Strains, Phase IV (KMG-IV): sequencing the most valuable type-strain genomes for metagenomic binning, comparative biology and taxonomic classification.</title>
        <authorList>
            <person name="Goeker M."/>
        </authorList>
    </citation>
    <scope>NUCLEOTIDE SEQUENCE [LARGE SCALE GENOMIC DNA]</scope>
    <source>
        <strain evidence="17 18">DSM 19163</strain>
    </source>
</reference>
<dbReference type="InterPro" id="IPR009000">
    <property type="entry name" value="Transl_B-barrel_sf"/>
</dbReference>
<keyword evidence="8 14" id="KW-0067">ATP-binding</keyword>
<evidence type="ECO:0000256" key="5">
    <source>
        <dbReference type="ARBA" id="ARBA00022723"/>
    </source>
</evidence>
<comment type="caution">
    <text evidence="17">The sequence shown here is derived from an EMBL/GenBank/DDBJ whole genome shotgun (WGS) entry which is preliminary data.</text>
</comment>
<evidence type="ECO:0000256" key="11">
    <source>
        <dbReference type="ARBA" id="ARBA00023146"/>
    </source>
</evidence>
<dbReference type="InterPro" id="IPR012947">
    <property type="entry name" value="tRNA_SAD"/>
</dbReference>
<evidence type="ECO:0000256" key="10">
    <source>
        <dbReference type="ARBA" id="ARBA00022917"/>
    </source>
</evidence>
<dbReference type="PROSITE" id="PS50860">
    <property type="entry name" value="AA_TRNA_LIGASE_II_ALA"/>
    <property type="match status" value="1"/>
</dbReference>
<evidence type="ECO:0000256" key="8">
    <source>
        <dbReference type="ARBA" id="ARBA00022840"/>
    </source>
</evidence>
<dbReference type="FunFam" id="3.30.930.10:FF:000046">
    <property type="entry name" value="Alanine--tRNA ligase"/>
    <property type="match status" value="1"/>
</dbReference>
<dbReference type="InterPro" id="IPR050058">
    <property type="entry name" value="Ala-tRNA_ligase"/>
</dbReference>
<dbReference type="SMART" id="SM00863">
    <property type="entry name" value="tRNA_SAD"/>
    <property type="match status" value="1"/>
</dbReference>
<proteinExistence type="inferred from homology"/>
<sequence length="875" mass="99711">MKKVSTNELRQMFLDFFKSKGHSIEPSRSLIPVNDDTLLWINSGVATLKKYFDGTENPDNPRIANAQKSIRTNDIENVGFTARHHTFFEMLGNFSIGDYFKEEAIEFAWEFLTSEKWLNFEEEKLYVTIHPEDDESYHIWKDDIGIEENRIIRIEGNFWDIGEGPCGPNTEIFYDRGESYEGDTPREEMYPGGENERYLEIWNLVFSEFNHNSDHTYTPLPKQNIDTGLGLERLSSVIQDVPTNFDTDVFIPIIEEVEKKSNKKYRDNDKDDVAFKVISDHIRTVAFAIGDGALPGNEGRGYVLRRLIRRATRYVKELGINGTFLYTLVDVVNDVMNEFYKEIDENKDFIKKVIEQEEARFLQTLDEGLEIYKNVKEKALKEDKVISGKDAFKLYDTFGFPVEMTTEYAEEDGLTVDLEGFKDEMELQRERARAARKSSDSMNVQSETYQKLTKDSIFTGYNSLKENSKLLYIVNNEETLDSYDGTDYVDVIFDKTPFYAVSGGQVADKGIIYNDHGKMEVTNVYKGPNGQNIHTVKVLEGVIQIDEDYTLEVNRESRLFIIKNHTATHLLHQALKDVVGSHANQAGSLVEKERLRFDFTHLEGLKEDEIKEIERIVNKKIFESLQVVIEEMPIEDAKRKGAMALFGEKYGDVVRVVDIDEYSVELCGGIHVKNTAEIGLFKIVSESGIGAGVRRIEAVTSKYAVKYYEEKNETVESVNYLVKAKADNTVSKVENLIEEKKQLEKEVKSLKAELQQDALSDLSDDTFKINDFNLIATEVKVDSVKELRETMDIVKSKNQESIIALISNIDDKVSMIVTVPKAQTKIVKAGDIIKKMAEAVDGKGGGRPDMAQGGGTDVKNMSEALQFVKDYLNSF</sequence>
<dbReference type="EMBL" id="JACHHF010000009">
    <property type="protein sequence ID" value="MBB5176535.1"/>
    <property type="molecule type" value="Genomic_DNA"/>
</dbReference>
<dbReference type="FunFam" id="3.30.980.10:FF:000004">
    <property type="entry name" value="Alanine--tRNA ligase, cytoplasmic"/>
    <property type="match status" value="1"/>
</dbReference>
<keyword evidence="3 14" id="KW-0820">tRNA-binding</keyword>
<keyword evidence="18" id="KW-1185">Reference proteome</keyword>
<dbReference type="Gene3D" id="2.40.30.130">
    <property type="match status" value="1"/>
</dbReference>
<keyword evidence="15" id="KW-0175">Coiled coil</keyword>
<keyword evidence="2 14" id="KW-0963">Cytoplasm</keyword>
<dbReference type="GO" id="GO:0002161">
    <property type="term" value="F:aminoacyl-tRNA deacylase activity"/>
    <property type="evidence" value="ECO:0007669"/>
    <property type="project" value="TreeGrafter"/>
</dbReference>
<dbReference type="InterPro" id="IPR003156">
    <property type="entry name" value="DHHA1_dom"/>
</dbReference>
<dbReference type="CDD" id="cd00673">
    <property type="entry name" value="AlaRS_core"/>
    <property type="match status" value="1"/>
</dbReference>
<keyword evidence="11 14" id="KW-0030">Aminoacyl-tRNA synthetase</keyword>
<keyword evidence="6 14" id="KW-0547">Nucleotide-binding</keyword>
<dbReference type="SUPFAM" id="SSF101353">
    <property type="entry name" value="Putative anticodon-binding domain of alanyl-tRNA synthetase (AlaRS)"/>
    <property type="match status" value="1"/>
</dbReference>
<keyword evidence="5 14" id="KW-0479">Metal-binding</keyword>
<dbReference type="FunFam" id="3.10.310.40:FF:000001">
    <property type="entry name" value="Alanine--tRNA ligase"/>
    <property type="match status" value="1"/>
</dbReference>
<dbReference type="Gene3D" id="3.30.980.10">
    <property type="entry name" value="Threonyl-trna Synthetase, Chain A, domain 2"/>
    <property type="match status" value="1"/>
</dbReference>
<evidence type="ECO:0000313" key="18">
    <source>
        <dbReference type="Proteomes" id="UP000579136"/>
    </source>
</evidence>
<dbReference type="InterPro" id="IPR018162">
    <property type="entry name" value="Ala-tRNA-ligase_IIc_anticod-bd"/>
</dbReference>
<dbReference type="GO" id="GO:0008270">
    <property type="term" value="F:zinc ion binding"/>
    <property type="evidence" value="ECO:0007669"/>
    <property type="project" value="UniProtKB-UniRule"/>
</dbReference>
<dbReference type="Pfam" id="PF01411">
    <property type="entry name" value="tRNA-synt_2c"/>
    <property type="match status" value="1"/>
</dbReference>
<dbReference type="EC" id="6.1.1.7" evidence="14"/>
<protein>
    <recommendedName>
        <fullName evidence="14">Alanine--tRNA ligase</fullName>
        <ecNumber evidence="14">6.1.1.7</ecNumber>
    </recommendedName>
    <alternativeName>
        <fullName evidence="14">Alanyl-tRNA synthetase</fullName>
        <shortName evidence="14">AlaRS</shortName>
    </alternativeName>
</protein>
<dbReference type="Pfam" id="PF07973">
    <property type="entry name" value="tRNA_SAD"/>
    <property type="match status" value="1"/>
</dbReference>
<comment type="cofactor">
    <cofactor evidence="14">
        <name>Zn(2+)</name>
        <dbReference type="ChEBI" id="CHEBI:29105"/>
    </cofactor>
    <text evidence="14">Binds 1 zinc ion per subunit.</text>
</comment>
<dbReference type="GO" id="GO:0140096">
    <property type="term" value="F:catalytic activity, acting on a protein"/>
    <property type="evidence" value="ECO:0007669"/>
    <property type="project" value="UniProtKB-ARBA"/>
</dbReference>
<dbReference type="InterPro" id="IPR018164">
    <property type="entry name" value="Ala-tRNA-synth_IIc_N"/>
</dbReference>
<dbReference type="InterPro" id="IPR045864">
    <property type="entry name" value="aa-tRNA-synth_II/BPL/LPL"/>
</dbReference>
<feature type="coiled-coil region" evidence="15">
    <location>
        <begin position="723"/>
        <end position="760"/>
    </location>
</feature>
<keyword evidence="10 14" id="KW-0648">Protein biosynthesis</keyword>
<dbReference type="PANTHER" id="PTHR11777">
    <property type="entry name" value="ALANYL-TRNA SYNTHETASE"/>
    <property type="match status" value="1"/>
</dbReference>
<dbReference type="InterPro" id="IPR018165">
    <property type="entry name" value="Ala-tRNA-synth_IIc_core"/>
</dbReference>
<dbReference type="InterPro" id="IPR018163">
    <property type="entry name" value="Thr/Ala-tRNA-synth_IIc_edit"/>
</dbReference>
<evidence type="ECO:0000256" key="1">
    <source>
        <dbReference type="ARBA" id="ARBA00008226"/>
    </source>
</evidence>
<dbReference type="PRINTS" id="PR00980">
    <property type="entry name" value="TRNASYNTHALA"/>
</dbReference>
<dbReference type="GO" id="GO:0004813">
    <property type="term" value="F:alanine-tRNA ligase activity"/>
    <property type="evidence" value="ECO:0007669"/>
    <property type="project" value="UniProtKB-UniRule"/>
</dbReference>
<keyword evidence="4 14" id="KW-0436">Ligase</keyword>
<evidence type="ECO:0000256" key="13">
    <source>
        <dbReference type="ARBA" id="ARBA00048300"/>
    </source>
</evidence>
<dbReference type="GO" id="GO:0005524">
    <property type="term" value="F:ATP binding"/>
    <property type="evidence" value="ECO:0007669"/>
    <property type="project" value="UniProtKB-UniRule"/>
</dbReference>
<evidence type="ECO:0000259" key="16">
    <source>
        <dbReference type="PROSITE" id="PS50860"/>
    </source>
</evidence>
<comment type="domain">
    <text evidence="14">Consists of three domains; the N-terminal catalytic domain, the editing domain and the C-terminal C-Ala domain. The editing domain removes incorrectly charged amino acids, while the C-Ala domain, along with tRNA(Ala), serves as a bridge to cooperatively bring together the editing and aminoacylation centers thus stimulating deacylation of misacylated tRNAs.</text>
</comment>
<dbReference type="Proteomes" id="UP000579136">
    <property type="component" value="Unassembled WGS sequence"/>
</dbReference>
<evidence type="ECO:0000313" key="17">
    <source>
        <dbReference type="EMBL" id="MBB5176535.1"/>
    </source>
</evidence>